<comment type="similarity">
    <text evidence="9">Belongs to the dethiobiotin synthetase family.</text>
</comment>
<dbReference type="InterPro" id="IPR027417">
    <property type="entry name" value="P-loop_NTPase"/>
</dbReference>
<dbReference type="Gene3D" id="3.40.50.300">
    <property type="entry name" value="P-loop containing nucleotide triphosphate hydrolases"/>
    <property type="match status" value="1"/>
</dbReference>
<comment type="catalytic activity">
    <reaction evidence="8">
        <text>(7R,8S)-8-amino-7-(carboxyamino)nonanoate + ATP = (4R,5S)-dethiobiotin + ADP + phosphate + H(+)</text>
        <dbReference type="Rhea" id="RHEA:63684"/>
        <dbReference type="ChEBI" id="CHEBI:15378"/>
        <dbReference type="ChEBI" id="CHEBI:30616"/>
        <dbReference type="ChEBI" id="CHEBI:43474"/>
        <dbReference type="ChEBI" id="CHEBI:149470"/>
        <dbReference type="ChEBI" id="CHEBI:149473"/>
        <dbReference type="ChEBI" id="CHEBI:456216"/>
    </reaction>
</comment>
<feature type="binding site" evidence="9">
    <location>
        <begin position="116"/>
        <end position="119"/>
    </location>
    <ligand>
        <name>ATP</name>
        <dbReference type="ChEBI" id="CHEBI:30616"/>
    </ligand>
</feature>
<dbReference type="EMBL" id="CP017269">
    <property type="protein sequence ID" value="AOT70953.1"/>
    <property type="molecule type" value="Genomic_DNA"/>
</dbReference>
<evidence type="ECO:0000313" key="11">
    <source>
        <dbReference type="Proteomes" id="UP000095743"/>
    </source>
</evidence>
<protein>
    <recommendedName>
        <fullName evidence="9">ATP-dependent dethiobiotin synthetase BioD</fullName>
        <ecNumber evidence="9">6.3.3.3</ecNumber>
    </recommendedName>
    <alternativeName>
        <fullName evidence="9">DTB synthetase</fullName>
        <shortName evidence="9">DTBS</shortName>
    </alternativeName>
    <alternativeName>
        <fullName evidence="9">Dethiobiotin synthase</fullName>
    </alternativeName>
</protein>
<keyword evidence="6 9" id="KW-0067">ATP-binding</keyword>
<dbReference type="CDD" id="cd03109">
    <property type="entry name" value="DTBS"/>
    <property type="match status" value="1"/>
</dbReference>
<comment type="function">
    <text evidence="9">Catalyzes a mechanistically unusual reaction, the ATP-dependent insertion of CO2 between the N7 and N8 nitrogen atoms of 7,8-diaminopelargonic acid (DAPA, also called 7,8-diammoniononanoate) to form a ureido ring.</text>
</comment>
<evidence type="ECO:0000256" key="5">
    <source>
        <dbReference type="ARBA" id="ARBA00022756"/>
    </source>
</evidence>
<dbReference type="PIRSF" id="PIRSF006755">
    <property type="entry name" value="DTB_synth"/>
    <property type="match status" value="1"/>
</dbReference>
<evidence type="ECO:0000256" key="3">
    <source>
        <dbReference type="ARBA" id="ARBA00022723"/>
    </source>
</evidence>
<feature type="active site" evidence="9">
    <location>
        <position position="38"/>
    </location>
</feature>
<dbReference type="SUPFAM" id="SSF52540">
    <property type="entry name" value="P-loop containing nucleoside triphosphate hydrolases"/>
    <property type="match status" value="1"/>
</dbReference>
<dbReference type="Proteomes" id="UP000095743">
    <property type="component" value="Chromosome"/>
</dbReference>
<dbReference type="EC" id="6.3.3.3" evidence="9"/>
<proteinExistence type="inferred from homology"/>
<reference evidence="10 11" key="1">
    <citation type="submission" date="2016-09" db="EMBL/GenBank/DDBJ databases">
        <title>Genomic analysis reveals versatility of anaerobic energy metabolism of Geosporobacter ferrireducens IRF9 of phylum Firmicutes.</title>
        <authorList>
            <person name="Kim S.-J."/>
        </authorList>
    </citation>
    <scope>NUCLEOTIDE SEQUENCE [LARGE SCALE GENOMIC DNA]</scope>
    <source>
        <strain evidence="10 11">IRF9</strain>
    </source>
</reference>
<evidence type="ECO:0000256" key="2">
    <source>
        <dbReference type="ARBA" id="ARBA00022598"/>
    </source>
</evidence>
<feature type="binding site" evidence="9">
    <location>
        <begin position="13"/>
        <end position="18"/>
    </location>
    <ligand>
        <name>ATP</name>
        <dbReference type="ChEBI" id="CHEBI:30616"/>
    </ligand>
</feature>
<feature type="binding site" evidence="9">
    <location>
        <position position="55"/>
    </location>
    <ligand>
        <name>Mg(2+)</name>
        <dbReference type="ChEBI" id="CHEBI:18420"/>
    </ligand>
</feature>
<sequence>MAKGIFILGTDTDVGKTVITAGLVHTLRSKGHHACSFKSVQSGGIDEGGKLISADTRFVKRVADFQEDDSLLNPYCLKTPVSPHLAARLEGIEIEKEKIFNAYNTLCQRYDFIVAEGSGGLMVPLLHKDYMIYHLIQDLGLPVIVVAKAGVGTINHTCLTVQAARHFGIGVKGIIINGYGGSAAEVDNIQMIQGFTGVTVLATIRKLENINVETGSMGELREEFDEKLSIEKLIVCMAEAKEVKSNA</sequence>
<keyword evidence="11" id="KW-1185">Reference proteome</keyword>
<comment type="cofactor">
    <cofactor evidence="9">
        <name>Mg(2+)</name>
        <dbReference type="ChEBI" id="CHEBI:18420"/>
    </cofactor>
</comment>
<dbReference type="GO" id="GO:0004141">
    <property type="term" value="F:dethiobiotin synthase activity"/>
    <property type="evidence" value="ECO:0007669"/>
    <property type="project" value="UniProtKB-UniRule"/>
</dbReference>
<keyword evidence="3 9" id="KW-0479">Metal-binding</keyword>
<dbReference type="GO" id="GO:0005524">
    <property type="term" value="F:ATP binding"/>
    <property type="evidence" value="ECO:0007669"/>
    <property type="project" value="UniProtKB-UniRule"/>
</dbReference>
<dbReference type="GO" id="GO:0000287">
    <property type="term" value="F:magnesium ion binding"/>
    <property type="evidence" value="ECO:0007669"/>
    <property type="project" value="UniProtKB-UniRule"/>
</dbReference>
<feature type="binding site" evidence="9">
    <location>
        <position position="42"/>
    </location>
    <ligand>
        <name>substrate</name>
    </ligand>
</feature>
<evidence type="ECO:0000313" key="10">
    <source>
        <dbReference type="EMBL" id="AOT70953.1"/>
    </source>
</evidence>
<name>A0A1D8GJ74_9FIRM</name>
<dbReference type="Pfam" id="PF13500">
    <property type="entry name" value="AAA_26"/>
    <property type="match status" value="1"/>
</dbReference>
<gene>
    <name evidence="9" type="primary">bioD</name>
    <name evidence="10" type="ORF">Gferi_16115</name>
</gene>
<comment type="catalytic activity">
    <reaction evidence="9">
        <text>(7R,8S)-7,8-diammoniononanoate + CO2 + ATP = (4R,5S)-dethiobiotin + ADP + phosphate + 3 H(+)</text>
        <dbReference type="Rhea" id="RHEA:15805"/>
        <dbReference type="ChEBI" id="CHEBI:15378"/>
        <dbReference type="ChEBI" id="CHEBI:16526"/>
        <dbReference type="ChEBI" id="CHEBI:30616"/>
        <dbReference type="ChEBI" id="CHEBI:43474"/>
        <dbReference type="ChEBI" id="CHEBI:149469"/>
        <dbReference type="ChEBI" id="CHEBI:149473"/>
        <dbReference type="ChEBI" id="CHEBI:456216"/>
        <dbReference type="EC" id="6.3.3.3"/>
    </reaction>
</comment>
<dbReference type="OrthoDB" id="9802097at2"/>
<evidence type="ECO:0000256" key="7">
    <source>
        <dbReference type="ARBA" id="ARBA00022842"/>
    </source>
</evidence>
<dbReference type="GO" id="GO:0009102">
    <property type="term" value="P:biotin biosynthetic process"/>
    <property type="evidence" value="ECO:0007669"/>
    <property type="project" value="UniProtKB-UniRule"/>
</dbReference>
<organism evidence="10 11">
    <name type="scientific">Geosporobacter ferrireducens</name>
    <dbReference type="NCBI Taxonomy" id="1424294"/>
    <lineage>
        <taxon>Bacteria</taxon>
        <taxon>Bacillati</taxon>
        <taxon>Bacillota</taxon>
        <taxon>Clostridia</taxon>
        <taxon>Peptostreptococcales</taxon>
        <taxon>Thermotaleaceae</taxon>
        <taxon>Geosporobacter</taxon>
    </lineage>
</organism>
<comment type="subcellular location">
    <subcellularLocation>
        <location evidence="9">Cytoplasm</location>
    </subcellularLocation>
</comment>
<dbReference type="NCBIfam" id="TIGR00347">
    <property type="entry name" value="bioD"/>
    <property type="match status" value="1"/>
</dbReference>
<dbReference type="GO" id="GO:0005829">
    <property type="term" value="C:cytosol"/>
    <property type="evidence" value="ECO:0007669"/>
    <property type="project" value="TreeGrafter"/>
</dbReference>
<feature type="binding site" evidence="9">
    <location>
        <position position="17"/>
    </location>
    <ligand>
        <name>Mg(2+)</name>
        <dbReference type="ChEBI" id="CHEBI:18420"/>
    </ligand>
</feature>
<dbReference type="UniPathway" id="UPA00078">
    <property type="reaction ID" value="UER00161"/>
</dbReference>
<dbReference type="InterPro" id="IPR004472">
    <property type="entry name" value="DTB_synth_BioD"/>
</dbReference>
<accession>A0A1D8GJ74</accession>
<evidence type="ECO:0000256" key="1">
    <source>
        <dbReference type="ARBA" id="ARBA00022490"/>
    </source>
</evidence>
<comment type="subunit">
    <text evidence="9">Homodimer.</text>
</comment>
<dbReference type="PANTHER" id="PTHR43210">
    <property type="entry name" value="DETHIOBIOTIN SYNTHETASE"/>
    <property type="match status" value="1"/>
</dbReference>
<comment type="caution">
    <text evidence="9">Lacks conserved residue(s) required for the propagation of feature annotation.</text>
</comment>
<keyword evidence="7 9" id="KW-0460">Magnesium</keyword>
<dbReference type="STRING" id="1424294.Gferi_16115"/>
<dbReference type="HAMAP" id="MF_00336">
    <property type="entry name" value="BioD"/>
    <property type="match status" value="1"/>
</dbReference>
<keyword evidence="2 9" id="KW-0436">Ligase</keyword>
<feature type="binding site" evidence="9">
    <location>
        <position position="55"/>
    </location>
    <ligand>
        <name>ATP</name>
        <dbReference type="ChEBI" id="CHEBI:30616"/>
    </ligand>
</feature>
<dbReference type="PANTHER" id="PTHR43210:SF2">
    <property type="entry name" value="ATP-DEPENDENT DETHIOBIOTIN SYNTHETASE BIOD 2"/>
    <property type="match status" value="1"/>
</dbReference>
<dbReference type="RefSeq" id="WP_069978262.1">
    <property type="nucleotide sequence ID" value="NZ_CP017269.1"/>
</dbReference>
<dbReference type="AlphaFoldDB" id="A0A1D8GJ74"/>
<keyword evidence="4 9" id="KW-0547">Nucleotide-binding</keyword>
<dbReference type="KEGG" id="gfe:Gferi_16115"/>
<evidence type="ECO:0000256" key="8">
    <source>
        <dbReference type="ARBA" id="ARBA00047386"/>
    </source>
</evidence>
<evidence type="ECO:0000256" key="4">
    <source>
        <dbReference type="ARBA" id="ARBA00022741"/>
    </source>
</evidence>
<keyword evidence="1 9" id="KW-0963">Cytoplasm</keyword>
<feature type="binding site" evidence="9">
    <location>
        <position position="116"/>
    </location>
    <ligand>
        <name>Mg(2+)</name>
        <dbReference type="ChEBI" id="CHEBI:18420"/>
    </ligand>
</feature>
<comment type="pathway">
    <text evidence="9">Cofactor biosynthesis; biotin biosynthesis; biotin from 7,8-diaminononanoate: step 1/2.</text>
</comment>
<evidence type="ECO:0000256" key="6">
    <source>
        <dbReference type="ARBA" id="ARBA00022840"/>
    </source>
</evidence>
<keyword evidence="5 9" id="KW-0093">Biotin biosynthesis</keyword>
<evidence type="ECO:0000256" key="9">
    <source>
        <dbReference type="HAMAP-Rule" id="MF_00336"/>
    </source>
</evidence>